<dbReference type="AlphaFoldDB" id="A0A090F563"/>
<dbReference type="Proteomes" id="UP000045285">
    <property type="component" value="Unassembled WGS sequence"/>
</dbReference>
<dbReference type="EMBL" id="CCMZ01000007">
    <property type="protein sequence ID" value="CDX14362.1"/>
    <property type="molecule type" value="Genomic_DNA"/>
</dbReference>
<gene>
    <name evidence="1" type="ORF">MPL3356_150326</name>
</gene>
<protein>
    <submittedName>
        <fullName evidence="1">Uncharacterized protein</fullName>
    </submittedName>
</protein>
<accession>A0A090F563</accession>
<evidence type="ECO:0000313" key="2">
    <source>
        <dbReference type="Proteomes" id="UP000045285"/>
    </source>
</evidence>
<reference evidence="2" key="1">
    <citation type="submission" date="2014-08" db="EMBL/GenBank/DDBJ databases">
        <authorList>
            <person name="Moulin L."/>
        </authorList>
    </citation>
    <scope>NUCLEOTIDE SEQUENCE [LARGE SCALE GENOMIC DNA]</scope>
</reference>
<sequence>MRTLPIDELIWQGTRRVIVIDPFTIAAKLAVHRHMAWVRNGAFSFQTQVSECFCRRALGGCGGVLGRDKSGPR</sequence>
<organism evidence="1 2">
    <name type="scientific">Mesorhizobium plurifarium</name>
    <dbReference type="NCBI Taxonomy" id="69974"/>
    <lineage>
        <taxon>Bacteria</taxon>
        <taxon>Pseudomonadati</taxon>
        <taxon>Pseudomonadota</taxon>
        <taxon>Alphaproteobacteria</taxon>
        <taxon>Hyphomicrobiales</taxon>
        <taxon>Phyllobacteriaceae</taxon>
        <taxon>Mesorhizobium</taxon>
    </lineage>
</organism>
<proteinExistence type="predicted"/>
<keyword evidence="2" id="KW-1185">Reference proteome</keyword>
<name>A0A090F563_MESPL</name>
<evidence type="ECO:0000313" key="1">
    <source>
        <dbReference type="EMBL" id="CDX14362.1"/>
    </source>
</evidence>